<dbReference type="GO" id="GO:0016779">
    <property type="term" value="F:nucleotidyltransferase activity"/>
    <property type="evidence" value="ECO:0007669"/>
    <property type="project" value="UniProtKB-KW"/>
</dbReference>
<evidence type="ECO:0000313" key="6">
    <source>
        <dbReference type="Proteomes" id="UP000433309"/>
    </source>
</evidence>
<feature type="domain" description="Phosphoribosyl-dephospho-CoA transferase MdcG C-terminal" evidence="3">
    <location>
        <begin position="136"/>
        <end position="240"/>
    </location>
</feature>
<protein>
    <submittedName>
        <fullName evidence="5">Malonate decarboxylase holo-[acyl-carrier-protein] synthase</fullName>
    </submittedName>
</protein>
<evidence type="ECO:0000259" key="4">
    <source>
        <dbReference type="Pfam" id="PF20866"/>
    </source>
</evidence>
<proteinExistence type="predicted"/>
<dbReference type="EMBL" id="WKJK01000005">
    <property type="protein sequence ID" value="MRW90606.1"/>
    <property type="molecule type" value="Genomic_DNA"/>
</dbReference>
<feature type="domain" description="Phosphoribosyl-dephospho-CoA transferase MdcG N-terminal" evidence="4">
    <location>
        <begin position="13"/>
        <end position="60"/>
    </location>
</feature>
<dbReference type="Pfam" id="PF20866">
    <property type="entry name" value="MdcG_N"/>
    <property type="match status" value="1"/>
</dbReference>
<dbReference type="Pfam" id="PF10620">
    <property type="entry name" value="MdcG"/>
    <property type="match status" value="1"/>
</dbReference>
<dbReference type="InterPro" id="IPR048903">
    <property type="entry name" value="MdcG_N"/>
</dbReference>
<dbReference type="AlphaFoldDB" id="A0A6I2L220"/>
<keyword evidence="6" id="KW-1185">Reference proteome</keyword>
<dbReference type="NCBIfam" id="TIGR03135">
    <property type="entry name" value="malonate_mdcG"/>
    <property type="match status" value="1"/>
</dbReference>
<dbReference type="InterPro" id="IPR049180">
    <property type="entry name" value="MdcG_C"/>
</dbReference>
<keyword evidence="2" id="KW-0548">Nucleotidyltransferase</keyword>
<evidence type="ECO:0000256" key="1">
    <source>
        <dbReference type="ARBA" id="ARBA00022679"/>
    </source>
</evidence>
<comment type="caution">
    <text evidence="5">The sequence shown here is derived from an EMBL/GenBank/DDBJ whole genome shotgun (WGS) entry which is preliminary data.</text>
</comment>
<evidence type="ECO:0000256" key="2">
    <source>
        <dbReference type="ARBA" id="ARBA00022695"/>
    </source>
</evidence>
<dbReference type="Proteomes" id="UP000433309">
    <property type="component" value="Unassembled WGS sequence"/>
</dbReference>
<dbReference type="RefSeq" id="WP_154376233.1">
    <property type="nucleotide sequence ID" value="NZ_WKJK01000005.1"/>
</dbReference>
<organism evidence="5 6">
    <name type="scientific">Duganella guangzhouensis</name>
    <dbReference type="NCBI Taxonomy" id="2666084"/>
    <lineage>
        <taxon>Bacteria</taxon>
        <taxon>Pseudomonadati</taxon>
        <taxon>Pseudomonadota</taxon>
        <taxon>Betaproteobacteria</taxon>
        <taxon>Burkholderiales</taxon>
        <taxon>Oxalobacteraceae</taxon>
        <taxon>Telluria group</taxon>
        <taxon>Duganella</taxon>
    </lineage>
</organism>
<evidence type="ECO:0000313" key="5">
    <source>
        <dbReference type="EMBL" id="MRW90606.1"/>
    </source>
</evidence>
<gene>
    <name evidence="5" type="primary">mdcG</name>
    <name evidence="5" type="ORF">GJ699_11465</name>
</gene>
<name>A0A6I2L220_9BURK</name>
<evidence type="ECO:0000259" key="3">
    <source>
        <dbReference type="Pfam" id="PF10620"/>
    </source>
</evidence>
<sequence length="251" mass="26699">MSFVADSLTPIARHMLVWLSDAGWQAAIDAAPAAHLAGLALWRRHDWPVVVRRHDAHADANAGAGAGAGTGPAAAADAADADADADVDEVCLGLPLPPDAVSGTKLRIALRARTADVVRRTPPIALRDTLSTAGVWRDGLAALCDAVPSLRVYGSLAMQSLTGLQYVSPTSDIDVLFEPSGRQQLDHALALLTRYEELLPLDGEIVFPGGQAVSWKEWRMAMRHPAKVLVKDMQAVRLADTASLLALLEDR</sequence>
<dbReference type="InterPro" id="IPR017557">
    <property type="entry name" value="Holo-ACP_synthase"/>
</dbReference>
<keyword evidence="1" id="KW-0808">Transferase</keyword>
<reference evidence="5 6" key="1">
    <citation type="submission" date="2019-11" db="EMBL/GenBank/DDBJ databases">
        <title>Novel species isolated from a subtropical stream in China.</title>
        <authorList>
            <person name="Lu H."/>
        </authorList>
    </citation>
    <scope>NUCLEOTIDE SEQUENCE [LARGE SCALE GENOMIC DNA]</scope>
    <source>
        <strain evidence="5 6">FT80W</strain>
    </source>
</reference>
<accession>A0A6I2L220</accession>